<evidence type="ECO:0000313" key="5">
    <source>
        <dbReference type="EMBL" id="CAE7719511.1"/>
    </source>
</evidence>
<feature type="chain" id="PRO_5032939753" description="RxLR effector protein" evidence="4">
    <location>
        <begin position="30"/>
        <end position="193"/>
    </location>
</feature>
<dbReference type="SUPFAM" id="SSF46911">
    <property type="entry name" value="Ribosomal protein S18"/>
    <property type="match status" value="1"/>
</dbReference>
<evidence type="ECO:0000256" key="2">
    <source>
        <dbReference type="ARBA" id="ARBA00023274"/>
    </source>
</evidence>
<dbReference type="Pfam" id="PF01084">
    <property type="entry name" value="Ribosomal_S18"/>
    <property type="match status" value="1"/>
</dbReference>
<dbReference type="EMBL" id="CAJNIZ010045415">
    <property type="protein sequence ID" value="CAE7719511.1"/>
    <property type="molecule type" value="Genomic_DNA"/>
</dbReference>
<protein>
    <recommendedName>
        <fullName evidence="7">RxLR effector protein</fullName>
    </recommendedName>
</protein>
<keyword evidence="4" id="KW-0732">Signal</keyword>
<evidence type="ECO:0008006" key="7">
    <source>
        <dbReference type="Google" id="ProtNLM"/>
    </source>
</evidence>
<feature type="signal peptide" evidence="4">
    <location>
        <begin position="1"/>
        <end position="29"/>
    </location>
</feature>
<keyword evidence="2" id="KW-0687">Ribonucleoprotein</keyword>
<organism evidence="5 6">
    <name type="scientific">Symbiodinium pilosum</name>
    <name type="common">Dinoflagellate</name>
    <dbReference type="NCBI Taxonomy" id="2952"/>
    <lineage>
        <taxon>Eukaryota</taxon>
        <taxon>Sar</taxon>
        <taxon>Alveolata</taxon>
        <taxon>Dinophyceae</taxon>
        <taxon>Suessiales</taxon>
        <taxon>Symbiodiniaceae</taxon>
        <taxon>Symbiodinium</taxon>
    </lineage>
</organism>
<dbReference type="InterPro" id="IPR001648">
    <property type="entry name" value="Ribosomal_bS18"/>
</dbReference>
<dbReference type="GO" id="GO:1990904">
    <property type="term" value="C:ribonucleoprotein complex"/>
    <property type="evidence" value="ECO:0007669"/>
    <property type="project" value="UniProtKB-KW"/>
</dbReference>
<proteinExistence type="predicted"/>
<evidence type="ECO:0000256" key="4">
    <source>
        <dbReference type="SAM" id="SignalP"/>
    </source>
</evidence>
<feature type="region of interest" description="Disordered" evidence="3">
    <location>
        <begin position="155"/>
        <end position="177"/>
    </location>
</feature>
<evidence type="ECO:0000256" key="1">
    <source>
        <dbReference type="ARBA" id="ARBA00022980"/>
    </source>
</evidence>
<name>A0A812XE58_SYMPI</name>
<dbReference type="OrthoDB" id="435179at2759"/>
<dbReference type="GO" id="GO:0005840">
    <property type="term" value="C:ribosome"/>
    <property type="evidence" value="ECO:0007669"/>
    <property type="project" value="UniProtKB-KW"/>
</dbReference>
<dbReference type="GO" id="GO:0003735">
    <property type="term" value="F:structural constituent of ribosome"/>
    <property type="evidence" value="ECO:0007669"/>
    <property type="project" value="InterPro"/>
</dbReference>
<dbReference type="AlphaFoldDB" id="A0A812XE58"/>
<evidence type="ECO:0000256" key="3">
    <source>
        <dbReference type="SAM" id="MobiDB-lite"/>
    </source>
</evidence>
<dbReference type="Proteomes" id="UP000649617">
    <property type="component" value="Unassembled WGS sequence"/>
</dbReference>
<accession>A0A812XE58</accession>
<gene>
    <name evidence="5" type="ORF">SPIL2461_LOCUS20480</name>
</gene>
<evidence type="ECO:0000313" key="6">
    <source>
        <dbReference type="Proteomes" id="UP000649617"/>
    </source>
</evidence>
<keyword evidence="1" id="KW-0689">Ribosomal protein</keyword>
<dbReference type="Gene3D" id="4.10.640.10">
    <property type="entry name" value="Ribosomal protein S18"/>
    <property type="match status" value="1"/>
</dbReference>
<dbReference type="GO" id="GO:0006412">
    <property type="term" value="P:translation"/>
    <property type="evidence" value="ECO:0007669"/>
    <property type="project" value="InterPro"/>
</dbReference>
<reference evidence="5" key="1">
    <citation type="submission" date="2021-02" db="EMBL/GenBank/DDBJ databases">
        <authorList>
            <person name="Dougan E. K."/>
            <person name="Rhodes N."/>
            <person name="Thang M."/>
            <person name="Chan C."/>
        </authorList>
    </citation>
    <scope>NUCLEOTIDE SEQUENCE</scope>
</reference>
<dbReference type="InterPro" id="IPR036870">
    <property type="entry name" value="Ribosomal_bS18_sf"/>
</dbReference>
<sequence length="193" mass="21797">MATFRSRGLLPIFALAALAICLWRRSDDGADFALPPTSMRPKAAPVEEPAAFVGAYEKLGESDEPVTAMSSRHIKQAYYNDGWRHGGINMWIEDKLDGNWMNVNALKNYTYASGRLKPRVLTKLRMSDHKRAVRYIKRFRQLGIMPYHRLLAKIEKDPAAKRPPKGKTSASYGVNRAATKEVAESMKELEEKS</sequence>
<comment type="caution">
    <text evidence="5">The sequence shown here is derived from an EMBL/GenBank/DDBJ whole genome shotgun (WGS) entry which is preliminary data.</text>
</comment>
<keyword evidence="6" id="KW-1185">Reference proteome</keyword>